<evidence type="ECO:0000256" key="3">
    <source>
        <dbReference type="ARBA" id="ARBA00022737"/>
    </source>
</evidence>
<keyword evidence="5" id="KW-0472">Membrane</keyword>
<evidence type="ECO:0000256" key="2">
    <source>
        <dbReference type="ARBA" id="ARBA00022692"/>
    </source>
</evidence>
<evidence type="ECO:0000313" key="9">
    <source>
        <dbReference type="EMBL" id="CAF4121026.1"/>
    </source>
</evidence>
<dbReference type="PANTHER" id="PTHR24270">
    <property type="entry name" value="LOW-DENSITY LIPOPROTEIN RECEPTOR-RELATED"/>
    <property type="match status" value="1"/>
</dbReference>
<dbReference type="GO" id="GO:0016192">
    <property type="term" value="P:vesicle-mediated transport"/>
    <property type="evidence" value="ECO:0007669"/>
    <property type="project" value="UniProtKB-ARBA"/>
</dbReference>
<keyword evidence="2" id="KW-0812">Transmembrane</keyword>
<dbReference type="EMBL" id="CAJOBB010005236">
    <property type="protein sequence ID" value="CAF4121026.1"/>
    <property type="molecule type" value="Genomic_DNA"/>
</dbReference>
<dbReference type="Gene3D" id="4.10.400.10">
    <property type="entry name" value="Low-density Lipoprotein Receptor"/>
    <property type="match status" value="1"/>
</dbReference>
<proteinExistence type="predicted"/>
<evidence type="ECO:0000259" key="8">
    <source>
        <dbReference type="PROSITE" id="PS00022"/>
    </source>
</evidence>
<comment type="subcellular location">
    <subcellularLocation>
        <location evidence="1">Membrane</location>
        <topology evidence="1">Single-pass membrane protein</topology>
    </subcellularLocation>
</comment>
<dbReference type="InterPro" id="IPR002172">
    <property type="entry name" value="LDrepeatLR_classA_rpt"/>
</dbReference>
<protein>
    <recommendedName>
        <fullName evidence="8">EGF-like domain-containing protein</fullName>
    </recommendedName>
</protein>
<keyword evidence="4" id="KW-1133">Transmembrane helix</keyword>
<dbReference type="PROSITE" id="PS00022">
    <property type="entry name" value="EGF_1"/>
    <property type="match status" value="1"/>
</dbReference>
<evidence type="ECO:0000256" key="5">
    <source>
        <dbReference type="ARBA" id="ARBA00023136"/>
    </source>
</evidence>
<dbReference type="SMART" id="SM00192">
    <property type="entry name" value="LDLa"/>
    <property type="match status" value="2"/>
</dbReference>
<comment type="caution">
    <text evidence="9">The sequence shown here is derived from an EMBL/GenBank/DDBJ whole genome shotgun (WGS) entry which is preliminary data.</text>
</comment>
<evidence type="ECO:0000256" key="6">
    <source>
        <dbReference type="ARBA" id="ARBA00023157"/>
    </source>
</evidence>
<dbReference type="GO" id="GO:0005886">
    <property type="term" value="C:plasma membrane"/>
    <property type="evidence" value="ECO:0007669"/>
    <property type="project" value="TreeGrafter"/>
</dbReference>
<gene>
    <name evidence="9" type="ORF">KXQ929_LOCUS35640</name>
</gene>
<name>A0A819W8H7_9BILA</name>
<keyword evidence="6" id="KW-1015">Disulfide bond</keyword>
<sequence length="828" mass="96919">MINKSDVSFLYNNNHNSETIFDCFYAYMIDDRDPDNIPMNQTNYLTPYCLRLLSNDAINEIEGSIENRYTFKNLSLQGITSEDLLQWSISIDIIEHYSIYLIKNDAKFDNFIFNNCSSLWFGSNCQYTFNLSIAIESFGDYVVSSFKNRKQYEKKLLIHTCYPYLSGCYRGPEPMCLDWREICDGKIDCIEGDFGVDEKYCHELEINECDNENEYRCHNGAQCIPLEFYRDGFTSRDCLDGTDEVPRFLGYRQHVVIQDIFRGDGDCIYDYDTVFNIVGRKILGCFGTSRDIYYSRAIYMSAKQYPIDCYKLLFCKLRFYDYIQNDLFTERDCLSSNWSSTNNCTMEYLSFPLQPLVYGYFQPVYLTKNLMNRFRNKTPPTHICNDRRLCSNLPKTTSPTHGLDCRLFPVPIPFEVDLDHYLRDNALICQLMGNIYNYTSISSLFYCNESCKHISKHRLIDGFRDCYHREDENYKDSCLLNDTQRLNCTSEDKCLSPIGFDLHVPGCKGGEHKKPKSEVPTFPILCTSRQDLQIEDYEAVDTNCEWWPCNNPYTRCDKRFHCANGIDELNCPDSKCKINEYKCYNGPVDYYCIPQEYIYEMLLDCTNNNISDLCRKIFYSNSATININNEYISWKNKSCITTVDICGSQSINDEKSFCPLLKYSDTPKCSSFFSDLYDSEILPDLISATTIMRQFFVFSTWNIGNLPSEINSNQQLIDTKSKETLLIPNTSIELIEYCNRGILIFEGKLFKKKCLCPPNYFGDRCQWQNQRISLTLKIHTLKSYGKRISVFDIFINLIDDENQIIHYYEKIDFISSRDCDIKFNRYLL</sequence>
<accession>A0A819W8H7</accession>
<dbReference type="AlphaFoldDB" id="A0A819W8H7"/>
<dbReference type="InterPro" id="IPR050685">
    <property type="entry name" value="LDLR"/>
</dbReference>
<comment type="caution">
    <text evidence="7">Lacks conserved residue(s) required for the propagation of feature annotation.</text>
</comment>
<evidence type="ECO:0000256" key="1">
    <source>
        <dbReference type="ARBA" id="ARBA00004167"/>
    </source>
</evidence>
<organism evidence="9 10">
    <name type="scientific">Adineta steineri</name>
    <dbReference type="NCBI Taxonomy" id="433720"/>
    <lineage>
        <taxon>Eukaryota</taxon>
        <taxon>Metazoa</taxon>
        <taxon>Spiralia</taxon>
        <taxon>Gnathifera</taxon>
        <taxon>Rotifera</taxon>
        <taxon>Eurotatoria</taxon>
        <taxon>Bdelloidea</taxon>
        <taxon>Adinetida</taxon>
        <taxon>Adinetidae</taxon>
        <taxon>Adineta</taxon>
    </lineage>
</organism>
<evidence type="ECO:0000256" key="4">
    <source>
        <dbReference type="ARBA" id="ARBA00022989"/>
    </source>
</evidence>
<keyword evidence="3" id="KW-0677">Repeat</keyword>
<dbReference type="SUPFAM" id="SSF57424">
    <property type="entry name" value="LDL receptor-like module"/>
    <property type="match status" value="1"/>
</dbReference>
<evidence type="ECO:0000256" key="7">
    <source>
        <dbReference type="PROSITE-ProRule" id="PRU00124"/>
    </source>
</evidence>
<feature type="domain" description="EGF-like" evidence="8">
    <location>
        <begin position="754"/>
        <end position="765"/>
    </location>
</feature>
<dbReference type="PROSITE" id="PS50068">
    <property type="entry name" value="LDLRA_2"/>
    <property type="match status" value="1"/>
</dbReference>
<dbReference type="Proteomes" id="UP000663868">
    <property type="component" value="Unassembled WGS sequence"/>
</dbReference>
<dbReference type="InterPro" id="IPR036055">
    <property type="entry name" value="LDL_receptor-like_sf"/>
</dbReference>
<reference evidence="9" key="1">
    <citation type="submission" date="2021-02" db="EMBL/GenBank/DDBJ databases">
        <authorList>
            <person name="Nowell W R."/>
        </authorList>
    </citation>
    <scope>NUCLEOTIDE SEQUENCE</scope>
</reference>
<evidence type="ECO:0000313" key="10">
    <source>
        <dbReference type="Proteomes" id="UP000663868"/>
    </source>
</evidence>
<dbReference type="InterPro" id="IPR000742">
    <property type="entry name" value="EGF"/>
</dbReference>
<feature type="non-terminal residue" evidence="9">
    <location>
        <position position="1"/>
    </location>
</feature>